<accession>A0A7J9B1V3</accession>
<feature type="non-terminal residue" evidence="8">
    <location>
        <position position="79"/>
    </location>
</feature>
<keyword evidence="9" id="KW-1185">Reference proteome</keyword>
<evidence type="ECO:0000256" key="1">
    <source>
        <dbReference type="ARBA" id="ARBA00004479"/>
    </source>
</evidence>
<name>A0A7J9B1V3_9ROSI</name>
<sequence length="79" mass="9050">MDQLSIWKINFPALDVLDIASNKFLGKLSIEFFQATHKLRSLKINGNNLEGKLPRSLSNCRNLEVLDVGKIMMHDTFPY</sequence>
<dbReference type="GO" id="GO:0016020">
    <property type="term" value="C:membrane"/>
    <property type="evidence" value="ECO:0007669"/>
    <property type="project" value="UniProtKB-SubCell"/>
</dbReference>
<protein>
    <submittedName>
        <fullName evidence="8">Uncharacterized protein</fullName>
    </submittedName>
</protein>
<dbReference type="Pfam" id="PF13855">
    <property type="entry name" value="LRR_8"/>
    <property type="match status" value="1"/>
</dbReference>
<keyword evidence="5" id="KW-0472">Membrane</keyword>
<evidence type="ECO:0000256" key="5">
    <source>
        <dbReference type="ARBA" id="ARBA00023136"/>
    </source>
</evidence>
<dbReference type="EMBL" id="JABEZV010444131">
    <property type="protein sequence ID" value="MBA0730306.1"/>
    <property type="molecule type" value="Genomic_DNA"/>
</dbReference>
<dbReference type="InterPro" id="IPR046956">
    <property type="entry name" value="RLP23-like"/>
</dbReference>
<dbReference type="SUPFAM" id="SSF52058">
    <property type="entry name" value="L domain-like"/>
    <property type="match status" value="1"/>
</dbReference>
<dbReference type="InterPro" id="IPR032675">
    <property type="entry name" value="LRR_dom_sf"/>
</dbReference>
<proteinExistence type="predicted"/>
<evidence type="ECO:0000256" key="3">
    <source>
        <dbReference type="ARBA" id="ARBA00022729"/>
    </source>
</evidence>
<evidence type="ECO:0000313" key="8">
    <source>
        <dbReference type="EMBL" id="MBA0730306.1"/>
    </source>
</evidence>
<dbReference type="PANTHER" id="PTHR48061">
    <property type="entry name" value="LEUCINE-RICH REPEAT RECEPTOR PROTEIN KINASE EMS1-LIKE-RELATED"/>
    <property type="match status" value="1"/>
</dbReference>
<keyword evidence="4" id="KW-1133">Transmembrane helix</keyword>
<keyword evidence="2" id="KW-0812">Transmembrane</keyword>
<reference evidence="8 9" key="1">
    <citation type="journal article" date="2019" name="Genome Biol. Evol.">
        <title>Insights into the evolution of the New World diploid cottons (Gossypium, subgenus Houzingenia) based on genome sequencing.</title>
        <authorList>
            <person name="Grover C.E."/>
            <person name="Arick M.A. 2nd"/>
            <person name="Thrash A."/>
            <person name="Conover J.L."/>
            <person name="Sanders W.S."/>
            <person name="Peterson D.G."/>
            <person name="Frelichowski J.E."/>
            <person name="Scheffler J.A."/>
            <person name="Scheffler B.E."/>
            <person name="Wendel J.F."/>
        </authorList>
    </citation>
    <scope>NUCLEOTIDE SEQUENCE [LARGE SCALE GENOMIC DNA]</scope>
    <source>
        <strain evidence="8">4</strain>
        <tissue evidence="8">Leaf</tissue>
    </source>
</reference>
<dbReference type="AlphaFoldDB" id="A0A7J9B1V3"/>
<dbReference type="Gene3D" id="3.80.10.10">
    <property type="entry name" value="Ribonuclease Inhibitor"/>
    <property type="match status" value="1"/>
</dbReference>
<keyword evidence="6" id="KW-0675">Receptor</keyword>
<keyword evidence="3" id="KW-0732">Signal</keyword>
<comment type="caution">
    <text evidence="8">The sequence shown here is derived from an EMBL/GenBank/DDBJ whole genome shotgun (WGS) entry which is preliminary data.</text>
</comment>
<dbReference type="InterPro" id="IPR001611">
    <property type="entry name" value="Leu-rich_rpt"/>
</dbReference>
<evidence type="ECO:0000256" key="2">
    <source>
        <dbReference type="ARBA" id="ARBA00022692"/>
    </source>
</evidence>
<dbReference type="PANTHER" id="PTHR48061:SF2">
    <property type="entry name" value="RECEPTOR LIKE PROTEIN 30-LIKE"/>
    <property type="match status" value="1"/>
</dbReference>
<organism evidence="8 9">
    <name type="scientific">Gossypium laxum</name>
    <dbReference type="NCBI Taxonomy" id="34288"/>
    <lineage>
        <taxon>Eukaryota</taxon>
        <taxon>Viridiplantae</taxon>
        <taxon>Streptophyta</taxon>
        <taxon>Embryophyta</taxon>
        <taxon>Tracheophyta</taxon>
        <taxon>Spermatophyta</taxon>
        <taxon>Magnoliopsida</taxon>
        <taxon>eudicotyledons</taxon>
        <taxon>Gunneridae</taxon>
        <taxon>Pentapetalae</taxon>
        <taxon>rosids</taxon>
        <taxon>malvids</taxon>
        <taxon>Malvales</taxon>
        <taxon>Malvaceae</taxon>
        <taxon>Malvoideae</taxon>
        <taxon>Gossypium</taxon>
    </lineage>
</organism>
<gene>
    <name evidence="8" type="ORF">Golax_020503</name>
</gene>
<evidence type="ECO:0000256" key="7">
    <source>
        <dbReference type="ARBA" id="ARBA00023180"/>
    </source>
</evidence>
<keyword evidence="7" id="KW-0325">Glycoprotein</keyword>
<dbReference type="Proteomes" id="UP000593574">
    <property type="component" value="Unassembled WGS sequence"/>
</dbReference>
<comment type="subcellular location">
    <subcellularLocation>
        <location evidence="1">Membrane</location>
        <topology evidence="1">Single-pass type I membrane protein</topology>
    </subcellularLocation>
</comment>
<evidence type="ECO:0000256" key="6">
    <source>
        <dbReference type="ARBA" id="ARBA00023170"/>
    </source>
</evidence>
<evidence type="ECO:0000313" key="9">
    <source>
        <dbReference type="Proteomes" id="UP000593574"/>
    </source>
</evidence>
<evidence type="ECO:0000256" key="4">
    <source>
        <dbReference type="ARBA" id="ARBA00022989"/>
    </source>
</evidence>